<proteinExistence type="predicted"/>
<reference evidence="1 2" key="1">
    <citation type="journal article" date="2023" name="Int. J. Syst. Evol. Microbiol.">
        <title>Lactiplantibacillus brownii sp. nov., a novel psychrotolerant species isolated from sauerkraut.</title>
        <authorList>
            <person name="Heng Y.C."/>
            <person name="Silvaraju S."/>
            <person name="Lee J.K.Y."/>
            <person name="Kittelmann S."/>
        </authorList>
    </citation>
    <scope>NUCLEOTIDE SEQUENCE [LARGE SCALE GENOMIC DNA]</scope>
    <source>
        <strain evidence="1 2">WILCCON 0030</strain>
    </source>
</reference>
<keyword evidence="2" id="KW-1185">Reference proteome</keyword>
<dbReference type="Proteomes" id="UP001227831">
    <property type="component" value="Unassembled WGS sequence"/>
</dbReference>
<evidence type="ECO:0000313" key="1">
    <source>
        <dbReference type="EMBL" id="MDQ7936524.1"/>
    </source>
</evidence>
<name>A0ABU1A6G4_9LACO</name>
<accession>A0ABU1A6G4</accession>
<organism evidence="1 2">
    <name type="scientific">Lactiplantibacillus brownii</name>
    <dbReference type="NCBI Taxonomy" id="3069269"/>
    <lineage>
        <taxon>Bacteria</taxon>
        <taxon>Bacillati</taxon>
        <taxon>Bacillota</taxon>
        <taxon>Bacilli</taxon>
        <taxon>Lactobacillales</taxon>
        <taxon>Lactobacillaceae</taxon>
        <taxon>Lactiplantibacillus</taxon>
    </lineage>
</organism>
<dbReference type="RefSeq" id="WP_308702351.1">
    <property type="nucleotide sequence ID" value="NZ_AP027463.1"/>
</dbReference>
<comment type="caution">
    <text evidence="1">The sequence shown here is derived from an EMBL/GenBank/DDBJ whole genome shotgun (WGS) entry which is preliminary data.</text>
</comment>
<gene>
    <name evidence="1" type="ORF">RA086_02540</name>
</gene>
<sequence length="63" mass="7100">MMKRADMPAFNLNASVTKEQMANADVNTAVHNSFNDIDTIRRNVSDILSVKEIKNTMEMLSKV</sequence>
<protein>
    <submittedName>
        <fullName evidence="1">Uncharacterized protein</fullName>
    </submittedName>
</protein>
<dbReference type="EMBL" id="JAVCWF010000001">
    <property type="protein sequence ID" value="MDQ7936524.1"/>
    <property type="molecule type" value="Genomic_DNA"/>
</dbReference>
<evidence type="ECO:0000313" key="2">
    <source>
        <dbReference type="Proteomes" id="UP001227831"/>
    </source>
</evidence>